<feature type="compositionally biased region" description="Pro residues" evidence="1">
    <location>
        <begin position="58"/>
        <end position="67"/>
    </location>
</feature>
<evidence type="ECO:0000313" key="3">
    <source>
        <dbReference type="Proteomes" id="UP000324748"/>
    </source>
</evidence>
<dbReference type="AlphaFoldDB" id="A0A5B0M2T9"/>
<dbReference type="Proteomes" id="UP000324748">
    <property type="component" value="Unassembled WGS sequence"/>
</dbReference>
<dbReference type="EMBL" id="VSWC01000171">
    <property type="protein sequence ID" value="KAA1070268.1"/>
    <property type="molecule type" value="Genomic_DNA"/>
</dbReference>
<protein>
    <submittedName>
        <fullName evidence="2">Uncharacterized protein</fullName>
    </submittedName>
</protein>
<keyword evidence="3" id="KW-1185">Reference proteome</keyword>
<reference evidence="2 3" key="1">
    <citation type="submission" date="2019-05" db="EMBL/GenBank/DDBJ databases">
        <title>Emergence of the Ug99 lineage of the wheat stem rust pathogen through somatic hybridization.</title>
        <authorList>
            <person name="Li F."/>
            <person name="Upadhyaya N.M."/>
            <person name="Sperschneider J."/>
            <person name="Matny O."/>
            <person name="Nguyen-Phuc H."/>
            <person name="Mago R."/>
            <person name="Raley C."/>
            <person name="Miller M.E."/>
            <person name="Silverstein K.A.T."/>
            <person name="Henningsen E."/>
            <person name="Hirsch C.D."/>
            <person name="Visser B."/>
            <person name="Pretorius Z.A."/>
            <person name="Steffenson B.J."/>
            <person name="Schwessinger B."/>
            <person name="Dodds P.N."/>
            <person name="Figueroa M."/>
        </authorList>
    </citation>
    <scope>NUCLEOTIDE SEQUENCE [LARGE SCALE GENOMIC DNA]</scope>
    <source>
        <strain evidence="2">21-0</strain>
    </source>
</reference>
<feature type="region of interest" description="Disordered" evidence="1">
    <location>
        <begin position="1"/>
        <end position="80"/>
    </location>
</feature>
<organism evidence="2 3">
    <name type="scientific">Puccinia graminis f. sp. tritici</name>
    <dbReference type="NCBI Taxonomy" id="56615"/>
    <lineage>
        <taxon>Eukaryota</taxon>
        <taxon>Fungi</taxon>
        <taxon>Dikarya</taxon>
        <taxon>Basidiomycota</taxon>
        <taxon>Pucciniomycotina</taxon>
        <taxon>Pucciniomycetes</taxon>
        <taxon>Pucciniales</taxon>
        <taxon>Pucciniaceae</taxon>
        <taxon>Puccinia</taxon>
    </lineage>
</organism>
<evidence type="ECO:0000256" key="1">
    <source>
        <dbReference type="SAM" id="MobiDB-lite"/>
    </source>
</evidence>
<name>A0A5B0M2T9_PUCGR</name>
<evidence type="ECO:0000313" key="2">
    <source>
        <dbReference type="EMBL" id="KAA1070268.1"/>
    </source>
</evidence>
<proteinExistence type="predicted"/>
<comment type="caution">
    <text evidence="2">The sequence shown here is derived from an EMBL/GenBank/DDBJ whole genome shotgun (WGS) entry which is preliminary data.</text>
</comment>
<sequence>MEAARTKTIEPPFRVQPAADRRSFENPASCTPADDGSGYVMAGNWSQDLPGSVRFKPTPDPIAPPPHLKSGPSPRKLTII</sequence>
<gene>
    <name evidence="2" type="ORF">PGT21_006221</name>
</gene>
<accession>A0A5B0M2T9</accession>